<name>A0AAE0Y3H3_9GAST</name>
<dbReference type="EMBL" id="JAWDGP010007087">
    <property type="protein sequence ID" value="KAK3730202.1"/>
    <property type="molecule type" value="Genomic_DNA"/>
</dbReference>
<evidence type="ECO:0000313" key="2">
    <source>
        <dbReference type="EMBL" id="KAK3730202.1"/>
    </source>
</evidence>
<reference evidence="2" key="1">
    <citation type="journal article" date="2023" name="G3 (Bethesda)">
        <title>A reference genome for the long-term kleptoplast-retaining sea slug Elysia crispata morphotype clarki.</title>
        <authorList>
            <person name="Eastman K.E."/>
            <person name="Pendleton A.L."/>
            <person name="Shaikh M.A."/>
            <person name="Suttiyut T."/>
            <person name="Ogas R."/>
            <person name="Tomko P."/>
            <person name="Gavelis G."/>
            <person name="Widhalm J.R."/>
            <person name="Wisecaver J.H."/>
        </authorList>
    </citation>
    <scope>NUCLEOTIDE SEQUENCE</scope>
    <source>
        <strain evidence="2">ECLA1</strain>
    </source>
</reference>
<dbReference type="Proteomes" id="UP001283361">
    <property type="component" value="Unassembled WGS sequence"/>
</dbReference>
<proteinExistence type="predicted"/>
<evidence type="ECO:0000256" key="1">
    <source>
        <dbReference type="SAM" id="MobiDB-lite"/>
    </source>
</evidence>
<accession>A0AAE0Y3H3</accession>
<feature type="region of interest" description="Disordered" evidence="1">
    <location>
        <begin position="13"/>
        <end position="33"/>
    </location>
</feature>
<evidence type="ECO:0000313" key="3">
    <source>
        <dbReference type="Proteomes" id="UP001283361"/>
    </source>
</evidence>
<organism evidence="2 3">
    <name type="scientific">Elysia crispata</name>
    <name type="common">lettuce slug</name>
    <dbReference type="NCBI Taxonomy" id="231223"/>
    <lineage>
        <taxon>Eukaryota</taxon>
        <taxon>Metazoa</taxon>
        <taxon>Spiralia</taxon>
        <taxon>Lophotrochozoa</taxon>
        <taxon>Mollusca</taxon>
        <taxon>Gastropoda</taxon>
        <taxon>Heterobranchia</taxon>
        <taxon>Euthyneura</taxon>
        <taxon>Panpulmonata</taxon>
        <taxon>Sacoglossa</taxon>
        <taxon>Placobranchoidea</taxon>
        <taxon>Plakobranchidae</taxon>
        <taxon>Elysia</taxon>
    </lineage>
</organism>
<sequence>MPEAAPFPLSSCLLPLLRPHPNPNPTPMTHVDG</sequence>
<protein>
    <submittedName>
        <fullName evidence="2">Uncharacterized protein</fullName>
    </submittedName>
</protein>
<dbReference type="AlphaFoldDB" id="A0AAE0Y3H3"/>
<gene>
    <name evidence="2" type="ORF">RRG08_034948</name>
</gene>
<keyword evidence="3" id="KW-1185">Reference proteome</keyword>
<comment type="caution">
    <text evidence="2">The sequence shown here is derived from an EMBL/GenBank/DDBJ whole genome shotgun (WGS) entry which is preliminary data.</text>
</comment>